<sequence length="90" mass="11542">MEINKEEFFYYLDREYKKLELIFKNIKFLDNRFEDFLISYYKDLKYFYEKKDFVKAFELENYIWGILDTLINLRLIEVPEEYKKWFKLFI</sequence>
<organism evidence="1 2">
    <name type="scientific">Nanobsidianus stetteri</name>
    <dbReference type="NCBI Taxonomy" id="1294122"/>
    <lineage>
        <taxon>Archaea</taxon>
        <taxon>Nanobdellota</taxon>
        <taxon>Candidatus Nanoarchaeia</taxon>
        <taxon>Nanoarchaeales</taxon>
        <taxon>Nanopusillaceae</taxon>
        <taxon>Candidatus Nanobsidianus</taxon>
    </lineage>
</organism>
<proteinExistence type="predicted"/>
<dbReference type="Gene3D" id="1.20.1270.90">
    <property type="entry name" value="AF1782-like"/>
    <property type="match status" value="1"/>
</dbReference>
<dbReference type="SUPFAM" id="SSF158372">
    <property type="entry name" value="AF1782-like"/>
    <property type="match status" value="1"/>
</dbReference>
<evidence type="ECO:0008006" key="3">
    <source>
        <dbReference type="Google" id="ProtNLM"/>
    </source>
</evidence>
<keyword evidence="2" id="KW-1185">Reference proteome</keyword>
<evidence type="ECO:0000313" key="2">
    <source>
        <dbReference type="Proteomes" id="UP000053279"/>
    </source>
</evidence>
<dbReference type="Proteomes" id="UP000053279">
    <property type="component" value="Unassembled WGS sequence"/>
</dbReference>
<accession>R1E3S0</accession>
<name>R1E3S0_NANST</name>
<comment type="caution">
    <text evidence="1">The sequence shown here is derived from an EMBL/GenBank/DDBJ whole genome shotgun (WGS) entry which is preliminary data.</text>
</comment>
<protein>
    <recommendedName>
        <fullName evidence="3">DUF357 domain-containing protein</fullName>
    </recommendedName>
</protein>
<dbReference type="AlphaFoldDB" id="R1E3S0"/>
<dbReference type="EMBL" id="APJZ01000005">
    <property type="protein sequence ID" value="EOD42298.1"/>
    <property type="molecule type" value="Genomic_DNA"/>
</dbReference>
<evidence type="ECO:0000313" key="1">
    <source>
        <dbReference type="EMBL" id="EOD42298.1"/>
    </source>
</evidence>
<dbReference type="InterPro" id="IPR036809">
    <property type="entry name" value="AF1782-like_sf"/>
</dbReference>
<gene>
    <name evidence="1" type="ORF">Nst1_558</name>
</gene>
<reference evidence="1 2" key="1">
    <citation type="submission" date="2013-02" db="EMBL/GenBank/DDBJ databases">
        <title>Insights into archaeal evolution and symbiosis from the genomes of a Nanoarchaeon and its crenarchaeal host from Yellowstone National Park.</title>
        <authorList>
            <person name="Podar M."/>
            <person name="Makarova K.S."/>
            <person name="Graham D.E."/>
            <person name="Wolf Y.I."/>
            <person name="Koonin E.V."/>
            <person name="Reysenbach A.-L."/>
        </authorList>
    </citation>
    <scope>NUCLEOTIDE SEQUENCE [LARGE SCALE GENOMIC DNA]</scope>
</reference>